<keyword evidence="2" id="KW-0548">Nucleotidyltransferase</keyword>
<evidence type="ECO:0000256" key="1">
    <source>
        <dbReference type="SAM" id="MobiDB-lite"/>
    </source>
</evidence>
<comment type="caution">
    <text evidence="2">The sequence shown here is derived from an EMBL/GenBank/DDBJ whole genome shotgun (WGS) entry which is preliminary data.</text>
</comment>
<feature type="compositionally biased region" description="Basic and acidic residues" evidence="1">
    <location>
        <begin position="133"/>
        <end position="145"/>
    </location>
</feature>
<feature type="region of interest" description="Disordered" evidence="1">
    <location>
        <begin position="118"/>
        <end position="145"/>
    </location>
</feature>
<proteinExistence type="predicted"/>
<gene>
    <name evidence="2" type="ORF">Tci_442068</name>
</gene>
<dbReference type="AlphaFoldDB" id="A0A699HR16"/>
<keyword evidence="2" id="KW-0695">RNA-directed DNA polymerase</keyword>
<dbReference type="EMBL" id="BKCJ010201506">
    <property type="protein sequence ID" value="GEY70094.1"/>
    <property type="molecule type" value="Genomic_DNA"/>
</dbReference>
<organism evidence="2">
    <name type="scientific">Tanacetum cinerariifolium</name>
    <name type="common">Dalmatian daisy</name>
    <name type="synonym">Chrysanthemum cinerariifolium</name>
    <dbReference type="NCBI Taxonomy" id="118510"/>
    <lineage>
        <taxon>Eukaryota</taxon>
        <taxon>Viridiplantae</taxon>
        <taxon>Streptophyta</taxon>
        <taxon>Embryophyta</taxon>
        <taxon>Tracheophyta</taxon>
        <taxon>Spermatophyta</taxon>
        <taxon>Magnoliopsida</taxon>
        <taxon>eudicotyledons</taxon>
        <taxon>Gunneridae</taxon>
        <taxon>Pentapetalae</taxon>
        <taxon>asterids</taxon>
        <taxon>campanulids</taxon>
        <taxon>Asterales</taxon>
        <taxon>Asteraceae</taxon>
        <taxon>Asteroideae</taxon>
        <taxon>Anthemideae</taxon>
        <taxon>Anthemidinae</taxon>
        <taxon>Tanacetum</taxon>
    </lineage>
</organism>
<keyword evidence="2" id="KW-0808">Transferase</keyword>
<dbReference type="GO" id="GO:0003964">
    <property type="term" value="F:RNA-directed DNA polymerase activity"/>
    <property type="evidence" value="ECO:0007669"/>
    <property type="project" value="UniProtKB-KW"/>
</dbReference>
<reference evidence="2" key="1">
    <citation type="journal article" date="2019" name="Sci. Rep.">
        <title>Draft genome of Tanacetum cinerariifolium, the natural source of mosquito coil.</title>
        <authorList>
            <person name="Yamashiro T."/>
            <person name="Shiraishi A."/>
            <person name="Satake H."/>
            <person name="Nakayama K."/>
        </authorList>
    </citation>
    <scope>NUCLEOTIDE SEQUENCE</scope>
</reference>
<accession>A0A699HR16</accession>
<evidence type="ECO:0000313" key="2">
    <source>
        <dbReference type="EMBL" id="GEY70094.1"/>
    </source>
</evidence>
<sequence length="282" mass="31704">ISSSSTHPIILYDSDVDDAFSLTNIPNYTPASPNYSPASPRNTFSDPSENLTQNLLAALAILPFHDDLYMKVMQAYNFELPIQAPIALPLSPVLSPQFDSRDFFLPKEVLPPRKRSRFLSHSSDDLDGPPHIFETEESSHKTPLERHKEQIETILNHLDELPFERIEEIEDKIEILEMVEMAPKRTSTSVAPAMNQAAIKKLVADSVVAALEAQVATMENTDNINRNTREREAPVARKCSYKEFMSCQPFNFKGTKGVVGLISWFKRTESVFSVATVPRIAK</sequence>
<name>A0A699HR16_TANCI</name>
<feature type="non-terminal residue" evidence="2">
    <location>
        <position position="1"/>
    </location>
</feature>
<protein>
    <submittedName>
        <fullName evidence="2">Reverse transcriptase domain-containing protein</fullName>
    </submittedName>
</protein>